<dbReference type="Proteomes" id="UP001583186">
    <property type="component" value="Unassembled WGS sequence"/>
</dbReference>
<feature type="domain" description="Major facilitator superfamily (MFS) profile" evidence="9">
    <location>
        <begin position="55"/>
        <end position="495"/>
    </location>
</feature>
<feature type="transmembrane region" description="Helical" evidence="8">
    <location>
        <begin position="343"/>
        <end position="364"/>
    </location>
</feature>
<accession>A0ABR3YZX7</accession>
<comment type="caution">
    <text evidence="10">The sequence shown here is derived from an EMBL/GenBank/DDBJ whole genome shotgun (WGS) entry which is preliminary data.</text>
</comment>
<evidence type="ECO:0000256" key="6">
    <source>
        <dbReference type="ARBA" id="ARBA00023136"/>
    </source>
</evidence>
<organism evidence="10 11">
    <name type="scientific">Sporothrix stenoceras</name>
    <dbReference type="NCBI Taxonomy" id="5173"/>
    <lineage>
        <taxon>Eukaryota</taxon>
        <taxon>Fungi</taxon>
        <taxon>Dikarya</taxon>
        <taxon>Ascomycota</taxon>
        <taxon>Pezizomycotina</taxon>
        <taxon>Sordariomycetes</taxon>
        <taxon>Sordariomycetidae</taxon>
        <taxon>Ophiostomatales</taxon>
        <taxon>Ophiostomataceae</taxon>
        <taxon>Sporothrix</taxon>
    </lineage>
</organism>
<dbReference type="InterPro" id="IPR005829">
    <property type="entry name" value="Sugar_transporter_CS"/>
</dbReference>
<evidence type="ECO:0000256" key="8">
    <source>
        <dbReference type="SAM" id="Phobius"/>
    </source>
</evidence>
<dbReference type="PROSITE" id="PS00216">
    <property type="entry name" value="SUGAR_TRANSPORT_1"/>
    <property type="match status" value="1"/>
</dbReference>
<dbReference type="InterPro" id="IPR050360">
    <property type="entry name" value="MFS_Sugar_Transporters"/>
</dbReference>
<keyword evidence="11" id="KW-1185">Reference proteome</keyword>
<dbReference type="NCBIfam" id="TIGR00879">
    <property type="entry name" value="SP"/>
    <property type="match status" value="1"/>
</dbReference>
<dbReference type="InterPro" id="IPR005828">
    <property type="entry name" value="MFS_sugar_transport-like"/>
</dbReference>
<feature type="transmembrane region" description="Helical" evidence="8">
    <location>
        <begin position="370"/>
        <end position="390"/>
    </location>
</feature>
<evidence type="ECO:0000256" key="4">
    <source>
        <dbReference type="ARBA" id="ARBA00022692"/>
    </source>
</evidence>
<evidence type="ECO:0000259" key="9">
    <source>
        <dbReference type="PROSITE" id="PS50850"/>
    </source>
</evidence>
<sequence length="539" mass="59614">MAKLTDNPQPEAVAVEHQAGEPQQVAVEDAVMIADRAEHAKVSPWTISMLRLYGCLLIGYLCACMNGYDGSVMGGINGMDSYLQYFNMQVQSRKPNIHEDSSNTGQGTICAVPFVGPVNDFWGRRAGMFTGAVLVIVGTVIVAAAKDHGMFMGGRFLLGFGVSFCNVSGPVYVGELAHPNYRGVLCGLYNCFWYIGSIVASWVVYAVKDKANGWRIPLYCQLISSCFIVLFVWLLPDSPRWHMSYGRKDAARKILTRYHGEGDPEHPLVTLQLAEMEYQISTDGSDKKWWDYSELWKTHENRRRLIPVLTMACFSQWSGNSVSSYYLPVALENAGITSQSRRLLLNAINSPLCFVAAITGSFLVDRAGRRPMLMGTLAIITCCFAIITPTSKLAADNPDNSAAGNATIAFIYLFGIIYSFAWTPMAPMYVVECLGTNARAKGKSVAQFVTAASSAIIQYSSGPAFQNIHYYFYCVFIAWNCIELLVIYFTWPETAGRTLEELSEVFSAPNPVKKSLQAKDMQTVFNTMHADVPDSKMEV</sequence>
<dbReference type="InterPro" id="IPR036259">
    <property type="entry name" value="MFS_trans_sf"/>
</dbReference>
<keyword evidence="3 7" id="KW-0813">Transport</keyword>
<comment type="subcellular location">
    <subcellularLocation>
        <location evidence="1">Membrane</location>
        <topology evidence="1">Multi-pass membrane protein</topology>
    </subcellularLocation>
</comment>
<evidence type="ECO:0000256" key="5">
    <source>
        <dbReference type="ARBA" id="ARBA00022989"/>
    </source>
</evidence>
<feature type="transmembrane region" description="Helical" evidence="8">
    <location>
        <begin position="216"/>
        <end position="235"/>
    </location>
</feature>
<dbReference type="PROSITE" id="PS50850">
    <property type="entry name" value="MFS"/>
    <property type="match status" value="1"/>
</dbReference>
<evidence type="ECO:0000256" key="1">
    <source>
        <dbReference type="ARBA" id="ARBA00004141"/>
    </source>
</evidence>
<feature type="transmembrane region" description="Helical" evidence="8">
    <location>
        <begin position="156"/>
        <end position="174"/>
    </location>
</feature>
<evidence type="ECO:0000313" key="11">
    <source>
        <dbReference type="Proteomes" id="UP001583186"/>
    </source>
</evidence>
<feature type="transmembrane region" description="Helical" evidence="8">
    <location>
        <begin position="180"/>
        <end position="204"/>
    </location>
</feature>
<gene>
    <name evidence="10" type="ORF">Sste5346_006310</name>
</gene>
<reference evidence="10 11" key="1">
    <citation type="journal article" date="2024" name="IMA Fungus">
        <title>IMA Genome - F19 : A genome assembly and annotation guide to empower mycologists, including annotated draft genome sequences of Ceratocystis pirilliformis, Diaporthe australafricana, Fusarium ophioides, Paecilomyces lecythidis, and Sporothrix stenoceras.</title>
        <authorList>
            <person name="Aylward J."/>
            <person name="Wilson A.M."/>
            <person name="Visagie C.M."/>
            <person name="Spraker J."/>
            <person name="Barnes I."/>
            <person name="Buitendag C."/>
            <person name="Ceriani C."/>
            <person name="Del Mar Angel L."/>
            <person name="du Plessis D."/>
            <person name="Fuchs T."/>
            <person name="Gasser K."/>
            <person name="Kramer D."/>
            <person name="Li W."/>
            <person name="Munsamy K."/>
            <person name="Piso A."/>
            <person name="Price J.L."/>
            <person name="Sonnekus B."/>
            <person name="Thomas C."/>
            <person name="van der Nest A."/>
            <person name="van Dijk A."/>
            <person name="van Heerden A."/>
            <person name="van Vuuren N."/>
            <person name="Yilmaz N."/>
            <person name="Duong T.A."/>
            <person name="van der Merwe N.A."/>
            <person name="Wingfield M.J."/>
            <person name="Wingfield B.D."/>
        </authorList>
    </citation>
    <scope>NUCLEOTIDE SEQUENCE [LARGE SCALE GENOMIC DNA]</scope>
    <source>
        <strain evidence="10 11">CMW 5346</strain>
    </source>
</reference>
<protein>
    <recommendedName>
        <fullName evidence="9">Major facilitator superfamily (MFS) profile domain-containing protein</fullName>
    </recommendedName>
</protein>
<feature type="transmembrane region" description="Helical" evidence="8">
    <location>
        <begin position="50"/>
        <end position="68"/>
    </location>
</feature>
<evidence type="ECO:0000256" key="7">
    <source>
        <dbReference type="RuleBase" id="RU003346"/>
    </source>
</evidence>
<dbReference type="Gene3D" id="1.20.1250.20">
    <property type="entry name" value="MFS general substrate transporter like domains"/>
    <property type="match status" value="1"/>
</dbReference>
<keyword evidence="4 8" id="KW-0812">Transmembrane</keyword>
<dbReference type="EMBL" id="JAWCUI010000037">
    <property type="protein sequence ID" value="KAL1893482.1"/>
    <property type="molecule type" value="Genomic_DNA"/>
</dbReference>
<evidence type="ECO:0000256" key="2">
    <source>
        <dbReference type="ARBA" id="ARBA00010992"/>
    </source>
</evidence>
<dbReference type="InterPro" id="IPR003663">
    <property type="entry name" value="Sugar/inositol_transpt"/>
</dbReference>
<dbReference type="InterPro" id="IPR020846">
    <property type="entry name" value="MFS_dom"/>
</dbReference>
<evidence type="ECO:0000256" key="3">
    <source>
        <dbReference type="ARBA" id="ARBA00022448"/>
    </source>
</evidence>
<proteinExistence type="inferred from homology"/>
<dbReference type="PANTHER" id="PTHR48022">
    <property type="entry name" value="PLASTIDIC GLUCOSE TRANSPORTER 4"/>
    <property type="match status" value="1"/>
</dbReference>
<evidence type="ECO:0000313" key="10">
    <source>
        <dbReference type="EMBL" id="KAL1893482.1"/>
    </source>
</evidence>
<name>A0ABR3YZX7_9PEZI</name>
<feature type="transmembrane region" description="Helical" evidence="8">
    <location>
        <begin position="126"/>
        <end position="144"/>
    </location>
</feature>
<feature type="transmembrane region" description="Helical" evidence="8">
    <location>
        <begin position="470"/>
        <end position="491"/>
    </location>
</feature>
<dbReference type="Pfam" id="PF00083">
    <property type="entry name" value="Sugar_tr"/>
    <property type="match status" value="1"/>
</dbReference>
<dbReference type="PANTHER" id="PTHR48022:SF70">
    <property type="entry name" value="MONOSACCHARIDE TRANSPORTER, PUTATIVE (AFU_ORTHOLOGUE AFUA_5G14540)-RELATED"/>
    <property type="match status" value="1"/>
</dbReference>
<feature type="transmembrane region" description="Helical" evidence="8">
    <location>
        <begin position="402"/>
        <end position="421"/>
    </location>
</feature>
<keyword evidence="5 8" id="KW-1133">Transmembrane helix</keyword>
<dbReference type="SUPFAM" id="SSF103473">
    <property type="entry name" value="MFS general substrate transporter"/>
    <property type="match status" value="1"/>
</dbReference>
<keyword evidence="6 8" id="KW-0472">Membrane</keyword>
<comment type="similarity">
    <text evidence="2 7">Belongs to the major facilitator superfamily. Sugar transporter (TC 2.A.1.1) family.</text>
</comment>